<proteinExistence type="predicted"/>
<name>A0ABV8R384_9MICC</name>
<keyword evidence="2" id="KW-1185">Reference proteome</keyword>
<accession>A0ABV8R384</accession>
<organism evidence="1 2">
    <name type="scientific">Arthrobacter cryoconiti</name>
    <dbReference type="NCBI Taxonomy" id="748907"/>
    <lineage>
        <taxon>Bacteria</taxon>
        <taxon>Bacillati</taxon>
        <taxon>Actinomycetota</taxon>
        <taxon>Actinomycetes</taxon>
        <taxon>Micrococcales</taxon>
        <taxon>Micrococcaceae</taxon>
        <taxon>Arthrobacter</taxon>
    </lineage>
</organism>
<dbReference type="Proteomes" id="UP001595773">
    <property type="component" value="Unassembled WGS sequence"/>
</dbReference>
<comment type="caution">
    <text evidence="1">The sequence shown here is derived from an EMBL/GenBank/DDBJ whole genome shotgun (WGS) entry which is preliminary data.</text>
</comment>
<gene>
    <name evidence="1" type="ORF">ACFOW9_08875</name>
</gene>
<dbReference type="EMBL" id="JBHSCQ010000010">
    <property type="protein sequence ID" value="MFC4265714.1"/>
    <property type="molecule type" value="Genomic_DNA"/>
</dbReference>
<evidence type="ECO:0000313" key="1">
    <source>
        <dbReference type="EMBL" id="MFC4265714.1"/>
    </source>
</evidence>
<reference evidence="2" key="1">
    <citation type="journal article" date="2019" name="Int. J. Syst. Evol. Microbiol.">
        <title>The Global Catalogue of Microorganisms (GCM) 10K type strain sequencing project: providing services to taxonomists for standard genome sequencing and annotation.</title>
        <authorList>
            <consortium name="The Broad Institute Genomics Platform"/>
            <consortium name="The Broad Institute Genome Sequencing Center for Infectious Disease"/>
            <person name="Wu L."/>
            <person name="Ma J."/>
        </authorList>
    </citation>
    <scope>NUCLEOTIDE SEQUENCE [LARGE SCALE GENOMIC DNA]</scope>
    <source>
        <strain evidence="2">CGMCC 1.10698</strain>
    </source>
</reference>
<sequence>MFNRFQHFLSYGSTDQQTVRELSEYFDGLIVPGTIAAFQAEGTKGFVLTLSARSNDPYVIDSRFPLFQNRLPSPKKSHLMLADVMGVPTLVNRHATPRPTDFDDEMVQTIARAWVDFNVGFESVQMKTFDKYASRLKEQVLPQDRQDPAFVLPPYTMVGEISDGWAEVSESLWAASCQYADTKGVRSKLRRVVAASSSTVWNELASAVDDEEVVAWVSGLDEFKVNSEAELIAYGQALQNSQSRDQSVFALYGGFLSVLLSRHGLNGSSHGIGFGEHRDWVELPSSGAPPARYYVPKLHRYIGVDVAEILWRQFPELIACSCGECEGGSPSALDYHGLMKHSVRARAAEIEMWLNMPTAAVVDQLTTDSQSFKSAISRLSAPSKVIRRAEDSYTHLGMWARVMTVLD</sequence>
<evidence type="ECO:0000313" key="2">
    <source>
        <dbReference type="Proteomes" id="UP001595773"/>
    </source>
</evidence>
<protein>
    <submittedName>
        <fullName evidence="1">Uncharacterized protein</fullName>
    </submittedName>
</protein>
<dbReference type="RefSeq" id="WP_230067488.1">
    <property type="nucleotide sequence ID" value="NZ_BAABLL010000004.1"/>
</dbReference>